<evidence type="ECO:0000313" key="3">
    <source>
        <dbReference type="Proteomes" id="UP001208938"/>
    </source>
</evidence>
<name>A0ABT3GYH6_9RHOB</name>
<dbReference type="EMBL" id="JAPDFL010000001">
    <property type="protein sequence ID" value="MCW1932619.1"/>
    <property type="molecule type" value="Genomic_DNA"/>
</dbReference>
<organism evidence="2 3">
    <name type="scientific">Pararhodobacter zhoushanensis</name>
    <dbReference type="NCBI Taxonomy" id="2479545"/>
    <lineage>
        <taxon>Bacteria</taxon>
        <taxon>Pseudomonadati</taxon>
        <taxon>Pseudomonadota</taxon>
        <taxon>Alphaproteobacteria</taxon>
        <taxon>Rhodobacterales</taxon>
        <taxon>Paracoccaceae</taxon>
        <taxon>Pararhodobacter</taxon>
    </lineage>
</organism>
<proteinExistence type="predicted"/>
<evidence type="ECO:0000313" key="2">
    <source>
        <dbReference type="EMBL" id="MCW1932619.1"/>
    </source>
</evidence>
<sequence>MSPTLMNTTRIVWAAVAVAAGASIDNDSAIIDMAGYEGVIFLTTVEDSVATGVAAMTVEQNSANSGSGMASLADAVATLTCATNDDINGKVLAVDVYRPRERYLRVNRTSATANIAFGAVIAILYGPRKVPIDGSADGDLVSVTSPAAA</sequence>
<dbReference type="Proteomes" id="UP001208938">
    <property type="component" value="Unassembled WGS sequence"/>
</dbReference>
<keyword evidence="3" id="KW-1185">Reference proteome</keyword>
<evidence type="ECO:0000256" key="1">
    <source>
        <dbReference type="SAM" id="SignalP"/>
    </source>
</evidence>
<gene>
    <name evidence="2" type="ORF">OKW52_10215</name>
</gene>
<feature type="chain" id="PRO_5046663813" evidence="1">
    <location>
        <begin position="20"/>
        <end position="149"/>
    </location>
</feature>
<feature type="signal peptide" evidence="1">
    <location>
        <begin position="1"/>
        <end position="19"/>
    </location>
</feature>
<keyword evidence="1" id="KW-0732">Signal</keyword>
<reference evidence="2 3" key="1">
    <citation type="submission" date="2022-10" db="EMBL/GenBank/DDBJ databases">
        <title>Pararhodobacter sp. nov., isolated from marine algae.</title>
        <authorList>
            <person name="Choi B.J."/>
            <person name="Kim J.M."/>
            <person name="Lee J.K."/>
            <person name="Choi D.G."/>
            <person name="Jeon C.O."/>
        </authorList>
    </citation>
    <scope>NUCLEOTIDE SEQUENCE [LARGE SCALE GENOMIC DNA]</scope>
    <source>
        <strain evidence="2 3">ZQ420</strain>
    </source>
</reference>
<dbReference type="RefSeq" id="WP_264505605.1">
    <property type="nucleotide sequence ID" value="NZ_JAPDFL010000001.1"/>
</dbReference>
<accession>A0ABT3GYH6</accession>
<comment type="caution">
    <text evidence="2">The sequence shown here is derived from an EMBL/GenBank/DDBJ whole genome shotgun (WGS) entry which is preliminary data.</text>
</comment>
<protein>
    <submittedName>
        <fullName evidence="2">Uncharacterized protein</fullName>
    </submittedName>
</protein>